<accession>A0A239L824</accession>
<keyword evidence="4" id="KW-1185">Reference proteome</keyword>
<gene>
    <name evidence="3" type="ORF">SAMN05216252_118132</name>
</gene>
<organism evidence="3 4">
    <name type="scientific">Actinacidiphila glaucinigra</name>
    <dbReference type="NCBI Taxonomy" id="235986"/>
    <lineage>
        <taxon>Bacteria</taxon>
        <taxon>Bacillati</taxon>
        <taxon>Actinomycetota</taxon>
        <taxon>Actinomycetes</taxon>
        <taxon>Kitasatosporales</taxon>
        <taxon>Streptomycetaceae</taxon>
        <taxon>Actinacidiphila</taxon>
    </lineage>
</organism>
<feature type="region of interest" description="Disordered" evidence="1">
    <location>
        <begin position="242"/>
        <end position="263"/>
    </location>
</feature>
<dbReference type="InterPro" id="IPR013830">
    <property type="entry name" value="SGNH_hydro"/>
</dbReference>
<dbReference type="Proteomes" id="UP000198280">
    <property type="component" value="Unassembled WGS sequence"/>
</dbReference>
<feature type="domain" description="SGNH hydrolase-type esterase" evidence="2">
    <location>
        <begin position="54"/>
        <end position="230"/>
    </location>
</feature>
<reference evidence="3 4" key="1">
    <citation type="submission" date="2017-06" db="EMBL/GenBank/DDBJ databases">
        <authorList>
            <person name="Kim H.J."/>
            <person name="Triplett B.A."/>
        </authorList>
    </citation>
    <scope>NUCLEOTIDE SEQUENCE [LARGE SCALE GENOMIC DNA]</scope>
    <source>
        <strain evidence="3 4">CGMCC 4.1858</strain>
    </source>
</reference>
<dbReference type="PANTHER" id="PTHR43784:SF2">
    <property type="entry name" value="GDSL-LIKE LIPASE_ACYLHYDROLASE, PUTATIVE (AFU_ORTHOLOGUE AFUA_2G00820)-RELATED"/>
    <property type="match status" value="1"/>
</dbReference>
<sequence>MTTGTQAPTVPGRPRPAAHLPAGPGAGAGPGTGAAAPAQPGGASTGMKEIRFAALGDSLTEGLGDPVAAGWRGWAPLLAQGLAAEPSAVRLLNCSRSGALTKDVVEEQLPRALDHRPHLASVVIGANDTLRGSFDIETVARRLDTVLAQLRSHGAEVLTACLPDPGRMLGLPWPLARPLGRRMAALNQVVHVLSERYGAVHLHAARHPWVADRASWSADRLHPSELGHRLLAREFHDLLAARGLSDGEPPSTTPGGPGPGAAASVWWMATKGTRWVADRCTDLLPDLLRLAGREARHRLAGTDGLLDLRSRDATAGALARLGGTSLGQ</sequence>
<proteinExistence type="predicted"/>
<dbReference type="CDD" id="cd01832">
    <property type="entry name" value="SGNH_hydrolase_like_1"/>
    <property type="match status" value="1"/>
</dbReference>
<dbReference type="PANTHER" id="PTHR43784">
    <property type="entry name" value="GDSL-LIKE LIPASE/ACYLHYDROLASE, PUTATIVE (AFU_ORTHOLOGUE AFUA_2G00820)-RELATED"/>
    <property type="match status" value="1"/>
</dbReference>
<feature type="region of interest" description="Disordered" evidence="1">
    <location>
        <begin position="1"/>
        <end position="44"/>
    </location>
</feature>
<dbReference type="InterPro" id="IPR053140">
    <property type="entry name" value="GDSL_Rv0518-like"/>
</dbReference>
<dbReference type="Gene3D" id="3.40.50.1110">
    <property type="entry name" value="SGNH hydrolase"/>
    <property type="match status" value="1"/>
</dbReference>
<dbReference type="Pfam" id="PF13472">
    <property type="entry name" value="Lipase_GDSL_2"/>
    <property type="match status" value="1"/>
</dbReference>
<evidence type="ECO:0000313" key="4">
    <source>
        <dbReference type="Proteomes" id="UP000198280"/>
    </source>
</evidence>
<dbReference type="InterPro" id="IPR036514">
    <property type="entry name" value="SGNH_hydro_sf"/>
</dbReference>
<dbReference type="SUPFAM" id="SSF52266">
    <property type="entry name" value="SGNH hydrolase"/>
    <property type="match status" value="1"/>
</dbReference>
<evidence type="ECO:0000313" key="3">
    <source>
        <dbReference type="EMBL" id="SNT26142.1"/>
    </source>
</evidence>
<dbReference type="EMBL" id="FZOF01000018">
    <property type="protein sequence ID" value="SNT26142.1"/>
    <property type="molecule type" value="Genomic_DNA"/>
</dbReference>
<feature type="compositionally biased region" description="Low complexity" evidence="1">
    <location>
        <begin position="249"/>
        <end position="263"/>
    </location>
</feature>
<feature type="compositionally biased region" description="Low complexity" evidence="1">
    <location>
        <begin position="33"/>
        <end position="44"/>
    </location>
</feature>
<dbReference type="AlphaFoldDB" id="A0A239L824"/>
<protein>
    <submittedName>
        <fullName evidence="3">Lysophospholipase L1</fullName>
    </submittedName>
</protein>
<name>A0A239L824_9ACTN</name>
<evidence type="ECO:0000259" key="2">
    <source>
        <dbReference type="Pfam" id="PF13472"/>
    </source>
</evidence>
<dbReference type="RefSeq" id="WP_245939085.1">
    <property type="nucleotide sequence ID" value="NZ_FZOF01000018.1"/>
</dbReference>
<evidence type="ECO:0000256" key="1">
    <source>
        <dbReference type="SAM" id="MobiDB-lite"/>
    </source>
</evidence>